<reference evidence="3 4" key="1">
    <citation type="submission" date="2024-04" db="EMBL/GenBank/DDBJ databases">
        <title>Defined microbial consortia suppress multidrug-resistant proinflammatory Enterobacteriaceae via ecological control.</title>
        <authorList>
            <person name="Furuichi M."/>
            <person name="Kawaguchi T."/>
            <person name="Pust M."/>
            <person name="Yasuma K."/>
            <person name="Plichta D."/>
            <person name="Hasegawa N."/>
            <person name="Ohya T."/>
            <person name="Bhattarai S."/>
            <person name="Sasajima S."/>
            <person name="Aoto Y."/>
            <person name="Tuganbaev T."/>
            <person name="Yaginuma M."/>
            <person name="Ueda M."/>
            <person name="Okahashi N."/>
            <person name="Amafuji K."/>
            <person name="Kiridooshi Y."/>
            <person name="Sugita K."/>
            <person name="Strazar M."/>
            <person name="Skelly A."/>
            <person name="Suda W."/>
            <person name="Hattori M."/>
            <person name="Nakamoto N."/>
            <person name="Caballero S."/>
            <person name="Norman J."/>
            <person name="Olle B."/>
            <person name="Tanoue T."/>
            <person name="Arita M."/>
            <person name="Bucci V."/>
            <person name="Atarashi K."/>
            <person name="Xavier R."/>
            <person name="Honda K."/>
        </authorList>
    </citation>
    <scope>NUCLEOTIDE SEQUENCE [LARGE SCALE GENOMIC DNA]</scope>
    <source>
        <strain evidence="4">k34-0107-D12</strain>
    </source>
</reference>
<feature type="compositionally biased region" description="Polar residues" evidence="1">
    <location>
        <begin position="98"/>
        <end position="114"/>
    </location>
</feature>
<feature type="compositionally biased region" description="Low complexity" evidence="1">
    <location>
        <begin position="263"/>
        <end position="273"/>
    </location>
</feature>
<evidence type="ECO:0000256" key="1">
    <source>
        <dbReference type="SAM" id="MobiDB-lite"/>
    </source>
</evidence>
<feature type="region of interest" description="Disordered" evidence="1">
    <location>
        <begin position="33"/>
        <end position="144"/>
    </location>
</feature>
<name>A0ABQ0BR24_9FIRM</name>
<gene>
    <name evidence="3" type="ORF">K340107D12_17930</name>
</gene>
<proteinExistence type="predicted"/>
<organism evidence="3 4">
    <name type="scientific">Blautia parvula</name>
    <dbReference type="NCBI Taxonomy" id="2877527"/>
    <lineage>
        <taxon>Bacteria</taxon>
        <taxon>Bacillati</taxon>
        <taxon>Bacillota</taxon>
        <taxon>Clostridia</taxon>
        <taxon>Lachnospirales</taxon>
        <taxon>Lachnospiraceae</taxon>
        <taxon>Blautia</taxon>
    </lineage>
</organism>
<dbReference type="Proteomes" id="UP001600941">
    <property type="component" value="Unassembled WGS sequence"/>
</dbReference>
<evidence type="ECO:0000256" key="2">
    <source>
        <dbReference type="SAM" id="Phobius"/>
    </source>
</evidence>
<feature type="transmembrane region" description="Helical" evidence="2">
    <location>
        <begin position="560"/>
        <end position="579"/>
    </location>
</feature>
<feature type="compositionally biased region" description="Polar residues" evidence="1">
    <location>
        <begin position="36"/>
        <end position="51"/>
    </location>
</feature>
<evidence type="ECO:0000313" key="3">
    <source>
        <dbReference type="EMBL" id="GAA6498977.1"/>
    </source>
</evidence>
<dbReference type="EMBL" id="BAABZQ010000001">
    <property type="protein sequence ID" value="GAA6498977.1"/>
    <property type="molecule type" value="Genomic_DNA"/>
</dbReference>
<keyword evidence="2" id="KW-0812">Transmembrane</keyword>
<feature type="compositionally biased region" description="Polar residues" evidence="1">
    <location>
        <begin position="252"/>
        <end position="262"/>
    </location>
</feature>
<sequence length="595" mass="63675">MKAKLIRKRLFAGIICLGLTGNLFLYNVSAAEDGQDSSTAKSALENQSGSSGKEENGQEQISAAGVRNTASQDENREPPAPDDSGQPDKPSQADKPGQSDNSGQPENSGQSDNPGQPDKDQQGQEPAAVSISREEMSKGLESGQEFQVSLILKNTSPNTDLKNVKLQIETPEGLAMAAEQKTGTIKVGSLAADETKKVAVKLSAGKLSGDVPTLVMKAEVSYEYQAEGQTRTGSDREDILLPVAADNGKNFVDNSGETNSAEASNSGGDSQDNSGGGDGGYEGGDAGTGDGAGGGASESGKKKLDPMTPNIIVSQYEYDRNITAGQEFELKMVLYNTSKQNTIENIVMSAEAGEALSIEDSSNTTYIERMKPQESVTKVVRLKALPQEQADKAKLELNFKYEYLKQEERTQVTSTEKLSVRYAQPDRFSLGDIQKEKEISANEETAISIPYVNKGKTTVSNVEARLKTEMASEETYKFLGNVEAGTSGTIDFFVTPPKEGKHKAKILVTYEDVSGNEKTVEKEVELTAAQGNTDEFSEGSMDGVMPGSEEMESGSAGTSAVKAVIPAAGVLSLAGVYIWRRRRRKRSLSEEEENL</sequence>
<dbReference type="RefSeq" id="WP_227210191.1">
    <property type="nucleotide sequence ID" value="NZ_BAABZQ010000001.1"/>
</dbReference>
<evidence type="ECO:0008006" key="5">
    <source>
        <dbReference type="Google" id="ProtNLM"/>
    </source>
</evidence>
<protein>
    <recommendedName>
        <fullName evidence="5">CARDB domain-containing protein</fullName>
    </recommendedName>
</protein>
<keyword evidence="2" id="KW-1133">Transmembrane helix</keyword>
<keyword evidence="2" id="KW-0472">Membrane</keyword>
<dbReference type="PANTHER" id="PTHR35902:SF3">
    <property type="entry name" value="NPCBM-ASSOCIATED, NEW3 DOMAIN OF ALPHA-GALACTOSIDASE"/>
    <property type="match status" value="1"/>
</dbReference>
<evidence type="ECO:0000313" key="4">
    <source>
        <dbReference type="Proteomes" id="UP001600941"/>
    </source>
</evidence>
<feature type="compositionally biased region" description="Gly residues" evidence="1">
    <location>
        <begin position="274"/>
        <end position="297"/>
    </location>
</feature>
<keyword evidence="4" id="KW-1185">Reference proteome</keyword>
<feature type="region of interest" description="Disordered" evidence="1">
    <location>
        <begin position="247"/>
        <end position="306"/>
    </location>
</feature>
<comment type="caution">
    <text evidence="3">The sequence shown here is derived from an EMBL/GenBank/DDBJ whole genome shotgun (WGS) entry which is preliminary data.</text>
</comment>
<accession>A0ABQ0BR24</accession>
<dbReference type="PANTHER" id="PTHR35902">
    <property type="entry name" value="S-LAYER DOMAIN-LIKE PROTEIN-RELATED"/>
    <property type="match status" value="1"/>
</dbReference>